<organism evidence="3 4">
    <name type="scientific">Pelomonas candidula</name>
    <dbReference type="NCBI Taxonomy" id="3299025"/>
    <lineage>
        <taxon>Bacteria</taxon>
        <taxon>Pseudomonadati</taxon>
        <taxon>Pseudomonadota</taxon>
        <taxon>Betaproteobacteria</taxon>
        <taxon>Burkholderiales</taxon>
        <taxon>Sphaerotilaceae</taxon>
        <taxon>Roseateles</taxon>
    </lineage>
</organism>
<evidence type="ECO:0000259" key="2">
    <source>
        <dbReference type="Pfam" id="PF07589"/>
    </source>
</evidence>
<dbReference type="NCBIfam" id="TIGR02595">
    <property type="entry name" value="PEP_CTERM"/>
    <property type="match status" value="1"/>
</dbReference>
<feature type="signal peptide" evidence="1">
    <location>
        <begin position="1"/>
        <end position="23"/>
    </location>
</feature>
<accession>A0ABW7HKG8</accession>
<feature type="chain" id="PRO_5045065793" evidence="1">
    <location>
        <begin position="24"/>
        <end position="237"/>
    </location>
</feature>
<dbReference type="InterPro" id="IPR013424">
    <property type="entry name" value="Ice-binding_C"/>
</dbReference>
<keyword evidence="4" id="KW-1185">Reference proteome</keyword>
<evidence type="ECO:0000313" key="4">
    <source>
        <dbReference type="Proteomes" id="UP001606134"/>
    </source>
</evidence>
<dbReference type="RefSeq" id="WP_394416973.1">
    <property type="nucleotide sequence ID" value="NZ_JBIGIC010000019.1"/>
</dbReference>
<dbReference type="EMBL" id="JBIGIC010000019">
    <property type="protein sequence ID" value="MFG6490171.1"/>
    <property type="molecule type" value="Genomic_DNA"/>
</dbReference>
<reference evidence="3 4" key="1">
    <citation type="submission" date="2024-08" db="EMBL/GenBank/DDBJ databases">
        <authorList>
            <person name="Lu H."/>
        </authorList>
    </citation>
    <scope>NUCLEOTIDE SEQUENCE [LARGE SCALE GENOMIC DNA]</scope>
    <source>
        <strain evidence="3 4">BYS78W</strain>
    </source>
</reference>
<comment type="caution">
    <text evidence="3">The sequence shown here is derived from an EMBL/GenBank/DDBJ whole genome shotgun (WGS) entry which is preliminary data.</text>
</comment>
<proteinExistence type="predicted"/>
<gene>
    <name evidence="3" type="ORF">ACG04R_26100</name>
</gene>
<sequence length="237" mass="24147">MLRTSIHRFCVAALTLACASAQANYLLSSQGVSFEFNQLDADSFTFKITNADQATGNWSTDTNLGFLGFKDLGPLTGITGATVTNILPSSSSVWSYSAQELNGNGCLGGTSGGICLDANPDIPLASVMMFQIDLLGTTLAIDPAVGPHLKIGFTYWVPDKGDPTKNNFVPGHYEIGGDLLSLNMQFSACTTSDCGGGGGSGSGGGGGGGNVPEPASLALAGLALASAVAASRRRNRG</sequence>
<evidence type="ECO:0000256" key="1">
    <source>
        <dbReference type="SAM" id="SignalP"/>
    </source>
</evidence>
<name>A0ABW7HKG8_9BURK</name>
<evidence type="ECO:0000313" key="3">
    <source>
        <dbReference type="EMBL" id="MFG6490171.1"/>
    </source>
</evidence>
<feature type="domain" description="Ice-binding protein C-terminal" evidence="2">
    <location>
        <begin position="211"/>
        <end position="233"/>
    </location>
</feature>
<protein>
    <submittedName>
        <fullName evidence="3">PEP-CTERM sorting domain-containing protein</fullName>
    </submittedName>
</protein>
<dbReference type="Proteomes" id="UP001606134">
    <property type="component" value="Unassembled WGS sequence"/>
</dbReference>
<dbReference type="Pfam" id="PF07589">
    <property type="entry name" value="PEP-CTERM"/>
    <property type="match status" value="1"/>
</dbReference>
<keyword evidence="1" id="KW-0732">Signal</keyword>